<evidence type="ECO:0000313" key="2">
    <source>
        <dbReference type="Proteomes" id="UP001292094"/>
    </source>
</evidence>
<sequence>MTGLPAEVAKGHLRLFWELIGYTPPPLKTAIWGKEDPPWEPHTPVLSTIRLDHQPFTRVYKHWCTQTIIITASPASVLHDLKHSNYINFVIIPRRKWRHGLNTTSCGKA</sequence>
<organism evidence="1 2">
    <name type="scientific">Petrolisthes manimaculis</name>
    <dbReference type="NCBI Taxonomy" id="1843537"/>
    <lineage>
        <taxon>Eukaryota</taxon>
        <taxon>Metazoa</taxon>
        <taxon>Ecdysozoa</taxon>
        <taxon>Arthropoda</taxon>
        <taxon>Crustacea</taxon>
        <taxon>Multicrustacea</taxon>
        <taxon>Malacostraca</taxon>
        <taxon>Eumalacostraca</taxon>
        <taxon>Eucarida</taxon>
        <taxon>Decapoda</taxon>
        <taxon>Pleocyemata</taxon>
        <taxon>Anomura</taxon>
        <taxon>Galatheoidea</taxon>
        <taxon>Porcellanidae</taxon>
        <taxon>Petrolisthes</taxon>
    </lineage>
</organism>
<name>A0AAE1QE76_9EUCA</name>
<dbReference type="EMBL" id="JAWZYT010000314">
    <property type="protein sequence ID" value="KAK4324914.1"/>
    <property type="molecule type" value="Genomic_DNA"/>
</dbReference>
<keyword evidence="2" id="KW-1185">Reference proteome</keyword>
<reference evidence="1" key="1">
    <citation type="submission" date="2023-11" db="EMBL/GenBank/DDBJ databases">
        <title>Genome assemblies of two species of porcelain crab, Petrolisthes cinctipes and Petrolisthes manimaculis (Anomura: Porcellanidae).</title>
        <authorList>
            <person name="Angst P."/>
        </authorList>
    </citation>
    <scope>NUCLEOTIDE SEQUENCE</scope>
    <source>
        <strain evidence="1">PB745_02</strain>
        <tissue evidence="1">Gill</tissue>
    </source>
</reference>
<comment type="caution">
    <text evidence="1">The sequence shown here is derived from an EMBL/GenBank/DDBJ whole genome shotgun (WGS) entry which is preliminary data.</text>
</comment>
<accession>A0AAE1QE76</accession>
<evidence type="ECO:0000313" key="1">
    <source>
        <dbReference type="EMBL" id="KAK4324914.1"/>
    </source>
</evidence>
<proteinExistence type="predicted"/>
<dbReference type="Proteomes" id="UP001292094">
    <property type="component" value="Unassembled WGS sequence"/>
</dbReference>
<dbReference type="AlphaFoldDB" id="A0AAE1QE76"/>
<gene>
    <name evidence="1" type="ORF">Pmani_004475</name>
</gene>
<protein>
    <submittedName>
        <fullName evidence="1">Uncharacterized protein</fullName>
    </submittedName>
</protein>